<dbReference type="EMBL" id="BMNH01000008">
    <property type="protein sequence ID" value="GGO70403.1"/>
    <property type="molecule type" value="Genomic_DNA"/>
</dbReference>
<gene>
    <name evidence="1" type="ORF">GCM10012289_33770</name>
</gene>
<proteinExistence type="predicted"/>
<sequence>MNGLRVRCSLETVRRNSLIVQHAVVRGTSKALCGEAIRLIMIDDWHVPFVPTLASACEECVRVLASRMRS</sequence>
<dbReference type="Proteomes" id="UP000646523">
    <property type="component" value="Unassembled WGS sequence"/>
</dbReference>
<name>A0A917Z1J1_9ACTN</name>
<protein>
    <submittedName>
        <fullName evidence="1">Uncharacterized protein</fullName>
    </submittedName>
</protein>
<evidence type="ECO:0000313" key="2">
    <source>
        <dbReference type="Proteomes" id="UP000646523"/>
    </source>
</evidence>
<dbReference type="AlphaFoldDB" id="A0A917Z1J1"/>
<accession>A0A917Z1J1</accession>
<comment type="caution">
    <text evidence="1">The sequence shown here is derived from an EMBL/GenBank/DDBJ whole genome shotgun (WGS) entry which is preliminary data.</text>
</comment>
<reference evidence="1" key="1">
    <citation type="journal article" date="2014" name="Int. J. Syst. Evol. Microbiol.">
        <title>Complete genome sequence of Corynebacterium casei LMG S-19264T (=DSM 44701T), isolated from a smear-ripened cheese.</title>
        <authorList>
            <consortium name="US DOE Joint Genome Institute (JGI-PGF)"/>
            <person name="Walter F."/>
            <person name="Albersmeier A."/>
            <person name="Kalinowski J."/>
            <person name="Ruckert C."/>
        </authorList>
    </citation>
    <scope>NUCLEOTIDE SEQUENCE</scope>
    <source>
        <strain evidence="1">CGMCC 4.7368</strain>
    </source>
</reference>
<organism evidence="1 2">
    <name type="scientific">Nonomuraea cavernae</name>
    <dbReference type="NCBI Taxonomy" id="2045107"/>
    <lineage>
        <taxon>Bacteria</taxon>
        <taxon>Bacillati</taxon>
        <taxon>Actinomycetota</taxon>
        <taxon>Actinomycetes</taxon>
        <taxon>Streptosporangiales</taxon>
        <taxon>Streptosporangiaceae</taxon>
        <taxon>Nonomuraea</taxon>
    </lineage>
</organism>
<reference evidence="1" key="2">
    <citation type="submission" date="2020-09" db="EMBL/GenBank/DDBJ databases">
        <authorList>
            <person name="Sun Q."/>
            <person name="Zhou Y."/>
        </authorList>
    </citation>
    <scope>NUCLEOTIDE SEQUENCE</scope>
    <source>
        <strain evidence="1">CGMCC 4.7368</strain>
    </source>
</reference>
<evidence type="ECO:0000313" key="1">
    <source>
        <dbReference type="EMBL" id="GGO70403.1"/>
    </source>
</evidence>
<keyword evidence="2" id="KW-1185">Reference proteome</keyword>